<dbReference type="PANTHER" id="PTHR30149:SF0">
    <property type="entry name" value="HYDROGENASE MATURATION FACTOR HYPD"/>
    <property type="match status" value="1"/>
</dbReference>
<dbReference type="AlphaFoldDB" id="A0A1E3AFS8"/>
<gene>
    <name evidence="4" type="primary">hypD</name>
    <name evidence="4" type="ORF">BEI61_03430</name>
</gene>
<dbReference type="InterPro" id="IPR042244">
    <property type="entry name" value="HypD_2_sf"/>
</dbReference>
<dbReference type="PATRIC" id="fig|1432052.4.peg.3821"/>
<protein>
    <submittedName>
        <fullName evidence="4">Hydrogenase isoenzymes formation protein HypD</fullName>
    </submittedName>
</protein>
<comment type="caution">
    <text evidence="4">The sequence shown here is derived from an EMBL/GenBank/DDBJ whole genome shotgun (WGS) entry which is preliminary data.</text>
</comment>
<dbReference type="Pfam" id="PF01924">
    <property type="entry name" value="HypD"/>
    <property type="match status" value="1"/>
</dbReference>
<dbReference type="EMBL" id="MCGH01000002">
    <property type="protein sequence ID" value="ODM07540.1"/>
    <property type="molecule type" value="Genomic_DNA"/>
</dbReference>
<accession>A0A1E3AFS8</accession>
<proteinExistence type="inferred from homology"/>
<reference evidence="4 5" key="1">
    <citation type="submission" date="2016-07" db="EMBL/GenBank/DDBJ databases">
        <title>Characterization of isolates of Eisenbergiella tayi derived from blood cultures, using whole genome sequencing.</title>
        <authorList>
            <person name="Burdz T."/>
            <person name="Wiebe D."/>
            <person name="Huynh C."/>
            <person name="Bernard K."/>
        </authorList>
    </citation>
    <scope>NUCLEOTIDE SEQUENCE [LARGE SCALE GENOMIC DNA]</scope>
    <source>
        <strain evidence="4 5">NML 110608</strain>
    </source>
</reference>
<dbReference type="RefSeq" id="WP_069153163.1">
    <property type="nucleotide sequence ID" value="NZ_DAWDRA010000644.1"/>
</dbReference>
<dbReference type="Gene3D" id="6.10.20.100">
    <property type="match status" value="1"/>
</dbReference>
<dbReference type="PANTHER" id="PTHR30149">
    <property type="entry name" value="HYDROGENASE PROTEIN ASSEMBLY PROTEIN HYPD"/>
    <property type="match status" value="1"/>
</dbReference>
<dbReference type="GO" id="GO:0051539">
    <property type="term" value="F:4 iron, 4 sulfur cluster binding"/>
    <property type="evidence" value="ECO:0007669"/>
    <property type="project" value="TreeGrafter"/>
</dbReference>
<keyword evidence="2" id="KW-0479">Metal-binding</keyword>
<name>A0A1E3AFS8_9FIRM</name>
<evidence type="ECO:0000313" key="4">
    <source>
        <dbReference type="EMBL" id="ODM07540.1"/>
    </source>
</evidence>
<organism evidence="4 5">
    <name type="scientific">Eisenbergiella tayi</name>
    <dbReference type="NCBI Taxonomy" id="1432052"/>
    <lineage>
        <taxon>Bacteria</taxon>
        <taxon>Bacillati</taxon>
        <taxon>Bacillota</taxon>
        <taxon>Clostridia</taxon>
        <taxon>Lachnospirales</taxon>
        <taxon>Lachnospiraceae</taxon>
        <taxon>Eisenbergiella</taxon>
    </lineage>
</organism>
<dbReference type="GO" id="GO:0070025">
    <property type="term" value="F:carbon monoxide binding"/>
    <property type="evidence" value="ECO:0007669"/>
    <property type="project" value="TreeGrafter"/>
</dbReference>
<dbReference type="Gene3D" id="3.40.50.11740">
    <property type="entry name" value="HypD, alpha/beta domain 2"/>
    <property type="match status" value="2"/>
</dbReference>
<dbReference type="PIRSF" id="PIRSF005622">
    <property type="entry name" value="Hydrgn_mat_hypD"/>
    <property type="match status" value="1"/>
</dbReference>
<evidence type="ECO:0000313" key="5">
    <source>
        <dbReference type="Proteomes" id="UP000094067"/>
    </source>
</evidence>
<evidence type="ECO:0000256" key="1">
    <source>
        <dbReference type="ARBA" id="ARBA00007888"/>
    </source>
</evidence>
<dbReference type="NCBIfam" id="TIGR00075">
    <property type="entry name" value="hypD"/>
    <property type="match status" value="1"/>
</dbReference>
<dbReference type="GO" id="GO:0051604">
    <property type="term" value="P:protein maturation"/>
    <property type="evidence" value="ECO:0007669"/>
    <property type="project" value="TreeGrafter"/>
</dbReference>
<keyword evidence="3" id="KW-0408">Iron</keyword>
<dbReference type="InterPro" id="IPR042243">
    <property type="entry name" value="HypD_1"/>
</dbReference>
<sequence length="358" mass="38335">MKEIIEYLQSYQGRTLKLMEVCGTHTAEISRNGIPGLLSPSIQLVSGPGCPVCVTVTEYIDRLILLGKEPGNIVVTFGDMLRVPGSSQSLSEARAEGCQVRMVYSPMDMLKLAGEDPEHTYIFAAVGFETTTPVYAMLLKNALAGGIKNIRLLTSLKVMPPVIDWICGEKQENSIDGFLAPGHVSVITGSRAFEGLAEKYGIPFVVAGFEGEQILAAIAALVKLRGVGKTVNMYTSAVTREGNLTAQAVVEEYFEPADAAWRGMGVIPGSGMVLRKKYEAFDAGSRELMEDREKNKGCCCAGVLTGKVRPVQCPLFGKVCTPQTPQGACMVSTEGSCFNSFNSILPEASASNIEAGDK</sequence>
<dbReference type="GO" id="GO:0005506">
    <property type="term" value="F:iron ion binding"/>
    <property type="evidence" value="ECO:0007669"/>
    <property type="project" value="TreeGrafter"/>
</dbReference>
<evidence type="ECO:0000256" key="3">
    <source>
        <dbReference type="ARBA" id="ARBA00023004"/>
    </source>
</evidence>
<comment type="similarity">
    <text evidence="1">Belongs to the HypD family.</text>
</comment>
<dbReference type="Proteomes" id="UP000094067">
    <property type="component" value="Unassembled WGS sequence"/>
</dbReference>
<dbReference type="InterPro" id="IPR002780">
    <property type="entry name" value="Hyd_form_HypD"/>
</dbReference>
<evidence type="ECO:0000256" key="2">
    <source>
        <dbReference type="ARBA" id="ARBA00022723"/>
    </source>
</evidence>